<organism evidence="2">
    <name type="scientific">Thermodesulfatator atlanticus</name>
    <dbReference type="NCBI Taxonomy" id="501497"/>
    <lineage>
        <taxon>Bacteria</taxon>
        <taxon>Pseudomonadati</taxon>
        <taxon>Thermodesulfobacteriota</taxon>
        <taxon>Thermodesulfobacteria</taxon>
        <taxon>Thermodesulfobacteriales</taxon>
        <taxon>Thermodesulfatatoraceae</taxon>
        <taxon>Thermodesulfatator</taxon>
    </lineage>
</organism>
<gene>
    <name evidence="2" type="ORF">ENJ96_07480</name>
</gene>
<keyword evidence="1" id="KW-0812">Transmembrane</keyword>
<evidence type="ECO:0000313" key="2">
    <source>
        <dbReference type="EMBL" id="HHI97680.1"/>
    </source>
</evidence>
<evidence type="ECO:0000256" key="1">
    <source>
        <dbReference type="SAM" id="Phobius"/>
    </source>
</evidence>
<reference evidence="2" key="1">
    <citation type="journal article" date="2020" name="mSystems">
        <title>Genome- and Community-Level Interaction Insights into Carbon Utilization and Element Cycling Functions of Hydrothermarchaeota in Hydrothermal Sediment.</title>
        <authorList>
            <person name="Zhou Z."/>
            <person name="Liu Y."/>
            <person name="Xu W."/>
            <person name="Pan J."/>
            <person name="Luo Z.H."/>
            <person name="Li M."/>
        </authorList>
    </citation>
    <scope>NUCLEOTIDE SEQUENCE [LARGE SCALE GENOMIC DNA]</scope>
    <source>
        <strain evidence="2">HyVt-533</strain>
    </source>
</reference>
<sequence length="133" mass="15713">MKNGFHVPHRFPAWVTWLAFTVGLTGAISLRLILIAKAYRPELITLFWYIGVCGNMLFFLFRFYVSQRRRRTIEELRLLEKLAQHEPLSPKDLAALHYLVASLKVSKERWNYTVIFLCSLAAIFWDLWLRLAK</sequence>
<accession>A0A7V5U2Z9</accession>
<proteinExistence type="predicted"/>
<comment type="caution">
    <text evidence="2">The sequence shown here is derived from an EMBL/GenBank/DDBJ whole genome shotgun (WGS) entry which is preliminary data.</text>
</comment>
<keyword evidence="1" id="KW-1133">Transmembrane helix</keyword>
<dbReference type="Proteomes" id="UP000886101">
    <property type="component" value="Unassembled WGS sequence"/>
</dbReference>
<feature type="transmembrane region" description="Helical" evidence="1">
    <location>
        <begin position="46"/>
        <end position="65"/>
    </location>
</feature>
<name>A0A7V5U2Z9_9BACT</name>
<feature type="transmembrane region" description="Helical" evidence="1">
    <location>
        <begin position="110"/>
        <end position="128"/>
    </location>
</feature>
<keyword evidence="1" id="KW-0472">Membrane</keyword>
<dbReference type="AlphaFoldDB" id="A0A7V5U2Z9"/>
<protein>
    <submittedName>
        <fullName evidence="2">Uncharacterized protein</fullName>
    </submittedName>
</protein>
<feature type="transmembrane region" description="Helical" evidence="1">
    <location>
        <begin position="12"/>
        <end position="34"/>
    </location>
</feature>
<dbReference type="EMBL" id="DROK01000221">
    <property type="protein sequence ID" value="HHI97680.1"/>
    <property type="molecule type" value="Genomic_DNA"/>
</dbReference>